<evidence type="ECO:0000256" key="1">
    <source>
        <dbReference type="SAM" id="MobiDB-lite"/>
    </source>
</evidence>
<dbReference type="STRING" id="1716141.STSP_29400"/>
<feature type="region of interest" description="Disordered" evidence="1">
    <location>
        <begin position="1"/>
        <end position="240"/>
    </location>
</feature>
<dbReference type="AlphaFoldDB" id="A0A177HS87"/>
<feature type="compositionally biased region" description="Basic and acidic residues" evidence="1">
    <location>
        <begin position="86"/>
        <end position="106"/>
    </location>
</feature>
<feature type="compositionally biased region" description="Basic residues" evidence="1">
    <location>
        <begin position="152"/>
        <end position="161"/>
    </location>
</feature>
<feature type="compositionally biased region" description="Basic and acidic residues" evidence="1">
    <location>
        <begin position="206"/>
        <end position="232"/>
    </location>
</feature>
<organism evidence="2 3">
    <name type="scientific">Streptomyces jeddahensis</name>
    <dbReference type="NCBI Taxonomy" id="1716141"/>
    <lineage>
        <taxon>Bacteria</taxon>
        <taxon>Bacillati</taxon>
        <taxon>Actinomycetota</taxon>
        <taxon>Actinomycetes</taxon>
        <taxon>Kitasatosporales</taxon>
        <taxon>Streptomycetaceae</taxon>
        <taxon>Streptomyces</taxon>
    </lineage>
</organism>
<dbReference type="PATRIC" id="fig|1716141.3.peg.3094"/>
<gene>
    <name evidence="2" type="ORF">STSP_29400</name>
</gene>
<keyword evidence="3" id="KW-1185">Reference proteome</keyword>
<comment type="caution">
    <text evidence="2">The sequence shown here is derived from an EMBL/GenBank/DDBJ whole genome shotgun (WGS) entry which is preliminary data.</text>
</comment>
<protein>
    <submittedName>
        <fullName evidence="2">Uncharacterized protein</fullName>
    </submittedName>
</protein>
<reference evidence="2 3" key="1">
    <citation type="submission" date="2015-12" db="EMBL/GenBank/DDBJ databases">
        <title>Genome sequence of Streptomyces sp. G25.</title>
        <authorList>
            <person name="Poehlein A."/>
            <person name="Roettig A."/>
            <person name="Hiessl S."/>
            <person name="Hauschild P."/>
            <person name="Schauer J."/>
            <person name="Madkour M.H."/>
            <person name="Al-Ansari A.M."/>
            <person name="Almakishah N.H."/>
            <person name="Steinbuechel A."/>
            <person name="Daniel R."/>
        </authorList>
    </citation>
    <scope>NUCLEOTIDE SEQUENCE [LARGE SCALE GENOMIC DNA]</scope>
    <source>
        <strain evidence="3">G25(2015)</strain>
    </source>
</reference>
<evidence type="ECO:0000313" key="2">
    <source>
        <dbReference type="EMBL" id="OAH13586.1"/>
    </source>
</evidence>
<name>A0A177HS87_9ACTN</name>
<sequence>MDDPPDQQQHRHDGQYQQTGRRPAPVPALGEREQQPCHARGQQHGTEHVQSVRRALRRRRKGDDGGGQGHGGGDRREPEPGVQAEVLREQPGHGVAETDARGGCERQRRHRRPRPLRRQRVTGRGHGQRRQPDPETLERPARDQRAEAQRQSRQHAAHQHRGQAGEDHLPAVRAVAQAPHCRGGDGADQHRHRQRPLRTGQGHVVHGGDRRDQRSAEAADDRDQQAEGDQYRNQRPLPGE</sequence>
<accession>A0A177HS87</accession>
<dbReference type="EMBL" id="LOHS01000075">
    <property type="protein sequence ID" value="OAH13586.1"/>
    <property type="molecule type" value="Genomic_DNA"/>
</dbReference>
<dbReference type="Proteomes" id="UP000077381">
    <property type="component" value="Unassembled WGS sequence"/>
</dbReference>
<feature type="compositionally biased region" description="Basic and acidic residues" evidence="1">
    <location>
        <begin position="130"/>
        <end position="150"/>
    </location>
</feature>
<proteinExistence type="predicted"/>
<evidence type="ECO:0000313" key="3">
    <source>
        <dbReference type="Proteomes" id="UP000077381"/>
    </source>
</evidence>
<feature type="compositionally biased region" description="Basic residues" evidence="1">
    <location>
        <begin position="107"/>
        <end position="129"/>
    </location>
</feature>